<dbReference type="SUPFAM" id="SSF50630">
    <property type="entry name" value="Acid proteases"/>
    <property type="match status" value="1"/>
</dbReference>
<sequence>MSCLVPAVVTAAMLHAAPALSQTALANPVAVIDKPATASQNLNVQVNITYVGKNNGWAMVPFERHMGLIFFQAVINGEPANVLLDNGFSHSVLSAEFARSIGVETEDLAMPFQTGTANAPVKLARGITLEIPHQLQSSTAMGVLDLAAMAGHLGRPVDAVLGGDLLGLMALGIFNQNHRLAFVPSGAINPKAGAHSRQFPLINRDEVAAELNGEPVRLQVDLGSNQAVSLSDKAWHRIFKDDSKALPSVTVRAEGAELPARYLPDNRLAFSGFQAEGVPVVTSGPLPGDREGLLGQAVLSKAEVVLDIPAKTMTFVRVEPATPPAAP</sequence>
<dbReference type="Pfam" id="PF13650">
    <property type="entry name" value="Asp_protease_2"/>
    <property type="match status" value="1"/>
</dbReference>
<dbReference type="Proteomes" id="UP000249082">
    <property type="component" value="Unassembled WGS sequence"/>
</dbReference>
<feature type="chain" id="PRO_5015899027" description="Aspartyl protease" evidence="1">
    <location>
        <begin position="22"/>
        <end position="327"/>
    </location>
</feature>
<accession>A0A2W5NR84</accession>
<organism evidence="2 3">
    <name type="scientific">Novosphingobium pentaromativorans</name>
    <dbReference type="NCBI Taxonomy" id="205844"/>
    <lineage>
        <taxon>Bacteria</taxon>
        <taxon>Pseudomonadati</taxon>
        <taxon>Pseudomonadota</taxon>
        <taxon>Alphaproteobacteria</taxon>
        <taxon>Sphingomonadales</taxon>
        <taxon>Sphingomonadaceae</taxon>
        <taxon>Novosphingobium</taxon>
    </lineage>
</organism>
<name>A0A2W5NR84_9SPHN</name>
<evidence type="ECO:0000313" key="2">
    <source>
        <dbReference type="EMBL" id="PZQ54599.1"/>
    </source>
</evidence>
<dbReference type="AlphaFoldDB" id="A0A2W5NR84"/>
<feature type="signal peptide" evidence="1">
    <location>
        <begin position="1"/>
        <end position="21"/>
    </location>
</feature>
<evidence type="ECO:0000313" key="3">
    <source>
        <dbReference type="Proteomes" id="UP000249082"/>
    </source>
</evidence>
<dbReference type="EMBL" id="QFPX01000008">
    <property type="protein sequence ID" value="PZQ54599.1"/>
    <property type="molecule type" value="Genomic_DNA"/>
</dbReference>
<proteinExistence type="predicted"/>
<evidence type="ECO:0000256" key="1">
    <source>
        <dbReference type="SAM" id="SignalP"/>
    </source>
</evidence>
<dbReference type="Gene3D" id="2.40.70.10">
    <property type="entry name" value="Acid Proteases"/>
    <property type="match status" value="2"/>
</dbReference>
<comment type="caution">
    <text evidence="2">The sequence shown here is derived from an EMBL/GenBank/DDBJ whole genome shotgun (WGS) entry which is preliminary data.</text>
</comment>
<protein>
    <recommendedName>
        <fullName evidence="4">Aspartyl protease</fullName>
    </recommendedName>
</protein>
<reference evidence="2 3" key="1">
    <citation type="submission" date="2017-08" db="EMBL/GenBank/DDBJ databases">
        <title>Infants hospitalized years apart are colonized by the same room-sourced microbial strains.</title>
        <authorList>
            <person name="Brooks B."/>
            <person name="Olm M.R."/>
            <person name="Firek B.A."/>
            <person name="Baker R."/>
            <person name="Thomas B.C."/>
            <person name="Morowitz M.J."/>
            <person name="Banfield J.F."/>
        </authorList>
    </citation>
    <scope>NUCLEOTIDE SEQUENCE [LARGE SCALE GENOMIC DNA]</scope>
    <source>
        <strain evidence="2">S2_005_002_R2_33</strain>
    </source>
</reference>
<keyword evidence="1" id="KW-0732">Signal</keyword>
<gene>
    <name evidence="2" type="ORF">DI555_11195</name>
</gene>
<dbReference type="InterPro" id="IPR021109">
    <property type="entry name" value="Peptidase_aspartic_dom_sf"/>
</dbReference>
<evidence type="ECO:0008006" key="4">
    <source>
        <dbReference type="Google" id="ProtNLM"/>
    </source>
</evidence>